<accession>A0ABX8GZP7</accession>
<sequence>MTKTKILTILMVPVVLILAWALYHSVFDTIRESKEIKKSEAIVTKQLKMIRDAETAYLSRYKKYTASWDTLAMFIDEDTIYNVQKKEIITPRTKNDPLYYTRTDSVRIEFDTIGATQVREKIFPGQKFDAKKLKYISGKNGKEFELSVDKKKKGNANVAFIEVVDRFPRDPQRKESNASPTRRLLKFGSLFEATTAGNWE</sequence>
<keyword evidence="2" id="KW-1185">Reference proteome</keyword>
<evidence type="ECO:0000313" key="2">
    <source>
        <dbReference type="Proteomes" id="UP000682802"/>
    </source>
</evidence>
<dbReference type="EMBL" id="CP076128">
    <property type="protein sequence ID" value="QWG09026.1"/>
    <property type="molecule type" value="Genomic_DNA"/>
</dbReference>
<reference evidence="1 2" key="1">
    <citation type="submission" date="2021-05" db="EMBL/GenBank/DDBJ databases">
        <title>Comparative genomic studies on the polysaccharide-degrading batcterial strains of the Flammeovirga genus.</title>
        <authorList>
            <person name="Zewei F."/>
            <person name="Zheng Z."/>
            <person name="Yu L."/>
            <person name="Ruyue G."/>
            <person name="Yanhong M."/>
            <person name="Yuanyuan C."/>
            <person name="Jingyan G."/>
            <person name="Wenjun H."/>
        </authorList>
    </citation>
    <scope>NUCLEOTIDE SEQUENCE [LARGE SCALE GENOMIC DNA]</scope>
    <source>
        <strain evidence="1 2">YS10</strain>
    </source>
</reference>
<name>A0ABX8GZP7_9BACT</name>
<proteinExistence type="predicted"/>
<dbReference type="Proteomes" id="UP000682802">
    <property type="component" value="Chromosome 1"/>
</dbReference>
<evidence type="ECO:0000313" key="1">
    <source>
        <dbReference type="EMBL" id="QWG09026.1"/>
    </source>
</evidence>
<protein>
    <submittedName>
        <fullName evidence="1">Uncharacterized protein</fullName>
    </submittedName>
</protein>
<gene>
    <name evidence="1" type="ORF">KM029_08805</name>
</gene>
<organism evidence="1 2">
    <name type="scientific">Flammeovirga kamogawensis</name>
    <dbReference type="NCBI Taxonomy" id="373891"/>
    <lineage>
        <taxon>Bacteria</taxon>
        <taxon>Pseudomonadati</taxon>
        <taxon>Bacteroidota</taxon>
        <taxon>Cytophagia</taxon>
        <taxon>Cytophagales</taxon>
        <taxon>Flammeovirgaceae</taxon>
        <taxon>Flammeovirga</taxon>
    </lineage>
</organism>
<dbReference type="RefSeq" id="WP_144072930.1">
    <property type="nucleotide sequence ID" value="NZ_CP076128.1"/>
</dbReference>